<name>A0AAW0GKL4_9APHY</name>
<reference evidence="1 2" key="1">
    <citation type="submission" date="2022-09" db="EMBL/GenBank/DDBJ databases">
        <authorList>
            <person name="Palmer J.M."/>
        </authorList>
    </citation>
    <scope>NUCLEOTIDE SEQUENCE [LARGE SCALE GENOMIC DNA]</scope>
    <source>
        <strain evidence="1 2">DSM 7382</strain>
    </source>
</reference>
<dbReference type="InterPro" id="IPR009297">
    <property type="entry name" value="DUF952"/>
</dbReference>
<gene>
    <name evidence="1" type="ORF">QCA50_005039</name>
</gene>
<dbReference type="SUPFAM" id="SSF56399">
    <property type="entry name" value="ADP-ribosylation"/>
    <property type="match status" value="1"/>
</dbReference>
<organism evidence="1 2">
    <name type="scientific">Cerrena zonata</name>
    <dbReference type="NCBI Taxonomy" id="2478898"/>
    <lineage>
        <taxon>Eukaryota</taxon>
        <taxon>Fungi</taxon>
        <taxon>Dikarya</taxon>
        <taxon>Basidiomycota</taxon>
        <taxon>Agaricomycotina</taxon>
        <taxon>Agaricomycetes</taxon>
        <taxon>Polyporales</taxon>
        <taxon>Cerrenaceae</taxon>
        <taxon>Cerrena</taxon>
    </lineage>
</organism>
<sequence>MSSDGMTNTTNDTPTYVYKLISSTATPPSPLPSKLPVSSLDQNDDFIHLSTSRQVARTLKRYFKDEPHAYILRIPYELIKKDVKWEDPRGQAPGVIGAEDVFPHLYNGLKVGKDEIESVQRWENKKDGEGWDAALRKAEGWLVY</sequence>
<comment type="caution">
    <text evidence="1">The sequence shown here is derived from an EMBL/GenBank/DDBJ whole genome shotgun (WGS) entry which is preliminary data.</text>
</comment>
<dbReference type="AlphaFoldDB" id="A0AAW0GKL4"/>
<keyword evidence="2" id="KW-1185">Reference proteome</keyword>
<proteinExistence type="predicted"/>
<protein>
    <submittedName>
        <fullName evidence="1">Uncharacterized protein</fullName>
    </submittedName>
</protein>
<evidence type="ECO:0000313" key="1">
    <source>
        <dbReference type="EMBL" id="KAK7691640.1"/>
    </source>
</evidence>
<dbReference type="Pfam" id="PF06108">
    <property type="entry name" value="DUF952"/>
    <property type="match status" value="1"/>
</dbReference>
<dbReference type="Proteomes" id="UP001385951">
    <property type="component" value="Unassembled WGS sequence"/>
</dbReference>
<dbReference type="PANTHER" id="PTHR34129:SF1">
    <property type="entry name" value="DUF952 DOMAIN-CONTAINING PROTEIN"/>
    <property type="match status" value="1"/>
</dbReference>
<dbReference type="PANTHER" id="PTHR34129">
    <property type="entry name" value="BLR1139 PROTEIN"/>
    <property type="match status" value="1"/>
</dbReference>
<dbReference type="EMBL" id="JASBNA010000005">
    <property type="protein sequence ID" value="KAK7691640.1"/>
    <property type="molecule type" value="Genomic_DNA"/>
</dbReference>
<dbReference type="Gene3D" id="3.20.170.20">
    <property type="entry name" value="Protein of unknown function DUF952"/>
    <property type="match status" value="1"/>
</dbReference>
<evidence type="ECO:0000313" key="2">
    <source>
        <dbReference type="Proteomes" id="UP001385951"/>
    </source>
</evidence>
<accession>A0AAW0GKL4</accession>